<gene>
    <name evidence="1" type="ORF">V6N12_012494</name>
</gene>
<comment type="caution">
    <text evidence="1">The sequence shown here is derived from an EMBL/GenBank/DDBJ whole genome shotgun (WGS) entry which is preliminary data.</text>
</comment>
<evidence type="ECO:0000313" key="1">
    <source>
        <dbReference type="EMBL" id="KAK8499439.1"/>
    </source>
</evidence>
<dbReference type="Proteomes" id="UP001472677">
    <property type="component" value="Unassembled WGS sequence"/>
</dbReference>
<protein>
    <submittedName>
        <fullName evidence="1">Uncharacterized protein</fullName>
    </submittedName>
</protein>
<accession>A0ABR2AZB1</accession>
<evidence type="ECO:0000313" key="2">
    <source>
        <dbReference type="Proteomes" id="UP001472677"/>
    </source>
</evidence>
<sequence length="112" mass="12440">MDIKAWIKINLSNPKDFVRILEDWDVLFGDFDSPLEDNRSILECNKHLQAGAANMSHAGVQRVAGSGSVQWQLQPLDWVLVNSDGARKKDTGRAACGGVIRQVHWHQFGIGS</sequence>
<organism evidence="1 2">
    <name type="scientific">Hibiscus sabdariffa</name>
    <name type="common">roselle</name>
    <dbReference type="NCBI Taxonomy" id="183260"/>
    <lineage>
        <taxon>Eukaryota</taxon>
        <taxon>Viridiplantae</taxon>
        <taxon>Streptophyta</taxon>
        <taxon>Embryophyta</taxon>
        <taxon>Tracheophyta</taxon>
        <taxon>Spermatophyta</taxon>
        <taxon>Magnoliopsida</taxon>
        <taxon>eudicotyledons</taxon>
        <taxon>Gunneridae</taxon>
        <taxon>Pentapetalae</taxon>
        <taxon>rosids</taxon>
        <taxon>malvids</taxon>
        <taxon>Malvales</taxon>
        <taxon>Malvaceae</taxon>
        <taxon>Malvoideae</taxon>
        <taxon>Hibiscus</taxon>
    </lineage>
</organism>
<name>A0ABR2AZB1_9ROSI</name>
<dbReference type="EMBL" id="JBBPBM010000236">
    <property type="protein sequence ID" value="KAK8499439.1"/>
    <property type="molecule type" value="Genomic_DNA"/>
</dbReference>
<reference evidence="1 2" key="1">
    <citation type="journal article" date="2024" name="G3 (Bethesda)">
        <title>Genome assembly of Hibiscus sabdariffa L. provides insights into metabolisms of medicinal natural products.</title>
        <authorList>
            <person name="Kim T."/>
        </authorList>
    </citation>
    <scope>NUCLEOTIDE SEQUENCE [LARGE SCALE GENOMIC DNA]</scope>
    <source>
        <strain evidence="1">TK-2024</strain>
        <tissue evidence="1">Old leaves</tissue>
    </source>
</reference>
<proteinExistence type="predicted"/>
<keyword evidence="2" id="KW-1185">Reference proteome</keyword>